<evidence type="ECO:0000313" key="3">
    <source>
        <dbReference type="Proteomes" id="UP000234681"/>
    </source>
</evidence>
<dbReference type="AlphaFoldDB" id="A6J4Y2"/>
<name>A6J4Y2_RAT</name>
<dbReference type="EMBL" id="CH473975">
    <property type="protein sequence ID" value="EDL95654.1"/>
    <property type="molecule type" value="Genomic_DNA"/>
</dbReference>
<accession>A6J4Y2</accession>
<organism evidence="2 3">
    <name type="scientific">Rattus norvegicus</name>
    <name type="common">Rat</name>
    <dbReference type="NCBI Taxonomy" id="10116"/>
    <lineage>
        <taxon>Eukaryota</taxon>
        <taxon>Metazoa</taxon>
        <taxon>Chordata</taxon>
        <taxon>Craniata</taxon>
        <taxon>Vertebrata</taxon>
        <taxon>Euteleostomi</taxon>
        <taxon>Mammalia</taxon>
        <taxon>Eutheria</taxon>
        <taxon>Euarchontoglires</taxon>
        <taxon>Glires</taxon>
        <taxon>Rodentia</taxon>
        <taxon>Myomorpha</taxon>
        <taxon>Muroidea</taxon>
        <taxon>Muridae</taxon>
        <taxon>Murinae</taxon>
        <taxon>Rattus</taxon>
    </lineage>
</organism>
<sequence length="37" mass="4245">MEPQRHLLWGPQGQQEWKRPVQKTSESWGPNPGPCAC</sequence>
<evidence type="ECO:0000313" key="2">
    <source>
        <dbReference type="EMBL" id="EDL95654.1"/>
    </source>
</evidence>
<reference evidence="3" key="1">
    <citation type="submission" date="2005-09" db="EMBL/GenBank/DDBJ databases">
        <authorList>
            <person name="Mural R.J."/>
            <person name="Li P.W."/>
            <person name="Adams M.D."/>
            <person name="Amanatides P.G."/>
            <person name="Baden-Tillson H."/>
            <person name="Barnstead M."/>
            <person name="Chin S.H."/>
            <person name="Dew I."/>
            <person name="Evans C.A."/>
            <person name="Ferriera S."/>
            <person name="Flanigan M."/>
            <person name="Fosler C."/>
            <person name="Glodek A."/>
            <person name="Gu Z."/>
            <person name="Holt R.A."/>
            <person name="Jennings D."/>
            <person name="Kraft C.L."/>
            <person name="Lu F."/>
            <person name="Nguyen T."/>
            <person name="Nusskern D.R."/>
            <person name="Pfannkoch C.M."/>
            <person name="Sitter C."/>
            <person name="Sutton G.G."/>
            <person name="Venter J.C."/>
            <person name="Wang Z."/>
            <person name="Woodage T."/>
            <person name="Zheng X.H."/>
            <person name="Zhong F."/>
        </authorList>
    </citation>
    <scope>NUCLEOTIDE SEQUENCE [LARGE SCALE GENOMIC DNA]</scope>
    <source>
        <strain>BN</strain>
        <strain evidence="3">Sprague-Dawley</strain>
    </source>
</reference>
<dbReference type="Proteomes" id="UP000234681">
    <property type="component" value="Chromosome 8"/>
</dbReference>
<feature type="region of interest" description="Disordered" evidence="1">
    <location>
        <begin position="1"/>
        <end position="37"/>
    </location>
</feature>
<gene>
    <name evidence="2" type="ORF">rCG_58194</name>
</gene>
<evidence type="ECO:0000256" key="1">
    <source>
        <dbReference type="SAM" id="MobiDB-lite"/>
    </source>
</evidence>
<protein>
    <submittedName>
        <fullName evidence="2">RCG58194, isoform CRA_a</fullName>
    </submittedName>
</protein>
<proteinExistence type="predicted"/>